<dbReference type="EMBL" id="UGXD01000001">
    <property type="protein sequence ID" value="SUG30701.1"/>
    <property type="molecule type" value="Genomic_DNA"/>
</dbReference>
<organism evidence="1 2">
    <name type="scientific">Salmonella enterica subsp. arizonae</name>
    <dbReference type="NCBI Taxonomy" id="59203"/>
    <lineage>
        <taxon>Bacteria</taxon>
        <taxon>Pseudomonadati</taxon>
        <taxon>Pseudomonadota</taxon>
        <taxon>Gammaproteobacteria</taxon>
        <taxon>Enterobacterales</taxon>
        <taxon>Enterobacteriaceae</taxon>
        <taxon>Salmonella</taxon>
    </lineage>
</organism>
<gene>
    <name evidence="1" type="primary">repA_1</name>
    <name evidence="1" type="ORF">NCTC7304_00051</name>
</gene>
<protein>
    <submittedName>
        <fullName evidence="1">Replication protein</fullName>
    </submittedName>
</protein>
<evidence type="ECO:0000313" key="1">
    <source>
        <dbReference type="EMBL" id="SUG30701.1"/>
    </source>
</evidence>
<dbReference type="Proteomes" id="UP000254762">
    <property type="component" value="Unassembled WGS sequence"/>
</dbReference>
<dbReference type="AlphaFoldDB" id="A0A379SPP9"/>
<name>A0A379SPP9_SALER</name>
<sequence>MTDAQTLFSHYRQVKNPNPVFTPREGKKTLPFCRKLMAKAEGFTSRFDFSVHVAFVRSLGKRHRMPPLLRRRAIDALLPGVVLPL</sequence>
<proteinExistence type="predicted"/>
<reference evidence="1 2" key="1">
    <citation type="submission" date="2018-06" db="EMBL/GenBank/DDBJ databases">
        <authorList>
            <consortium name="Pathogen Informatics"/>
            <person name="Doyle S."/>
        </authorList>
    </citation>
    <scope>NUCLEOTIDE SEQUENCE [LARGE SCALE GENOMIC DNA]</scope>
    <source>
        <strain evidence="1 2">NCTC7304</strain>
    </source>
</reference>
<accession>A0A379SPP9</accession>
<evidence type="ECO:0000313" key="2">
    <source>
        <dbReference type="Proteomes" id="UP000254762"/>
    </source>
</evidence>